<dbReference type="GO" id="GO:0034965">
    <property type="term" value="P:intronic box C/D snoRNA processing"/>
    <property type="evidence" value="ECO:0007669"/>
    <property type="project" value="TreeGrafter"/>
</dbReference>
<dbReference type="STRING" id="764103.G7E243"/>
<keyword evidence="3" id="KW-1185">Reference proteome</keyword>
<dbReference type="GO" id="GO:0000172">
    <property type="term" value="C:ribonuclease MRP complex"/>
    <property type="evidence" value="ECO:0007669"/>
    <property type="project" value="TreeGrafter"/>
</dbReference>
<dbReference type="Proteomes" id="UP000009131">
    <property type="component" value="Unassembled WGS sequence"/>
</dbReference>
<dbReference type="OrthoDB" id="20109at2759"/>
<dbReference type="GO" id="GO:0004526">
    <property type="term" value="F:ribonuclease P activity"/>
    <property type="evidence" value="ECO:0007669"/>
    <property type="project" value="TreeGrafter"/>
</dbReference>
<dbReference type="Pfam" id="PF08228">
    <property type="entry name" value="RNase_P_pop3"/>
    <property type="match status" value="1"/>
</dbReference>
<gene>
    <name evidence="2" type="primary">Mo03576</name>
    <name evidence="2" type="ORF">E5Q_03576</name>
</gene>
<evidence type="ECO:0000313" key="3">
    <source>
        <dbReference type="Proteomes" id="UP000009131"/>
    </source>
</evidence>
<protein>
    <submittedName>
        <fullName evidence="2">Uncharacterized protein</fullName>
    </submittedName>
</protein>
<dbReference type="PANTHER" id="PTHR28272:SF1">
    <property type="entry name" value="RIBONUCLEASES P_MRP PROTEIN SUBUNIT POP3"/>
    <property type="match status" value="1"/>
</dbReference>
<reference evidence="2 3" key="2">
    <citation type="journal article" date="2012" name="Open Biol.">
        <title>Characteristics of nucleosomes and linker DNA regions on the genome of the basidiomycete Mixia osmundae revealed by mono- and dinucleosome mapping.</title>
        <authorList>
            <person name="Nishida H."/>
            <person name="Kondo S."/>
            <person name="Matsumoto T."/>
            <person name="Suzuki Y."/>
            <person name="Yoshikawa H."/>
            <person name="Taylor T.D."/>
            <person name="Sugiyama J."/>
        </authorList>
    </citation>
    <scope>NUCLEOTIDE SEQUENCE [LARGE SCALE GENOMIC DNA]</scope>
    <source>
        <strain evidence="3">CBS 9802 / IAM 14324 / JCM 22182 / KY 12970</strain>
    </source>
</reference>
<dbReference type="HOGENOM" id="CLU_047273_1_0_1"/>
<name>G7E243_MIXOS</name>
<dbReference type="GO" id="GO:0008033">
    <property type="term" value="P:tRNA processing"/>
    <property type="evidence" value="ECO:0007669"/>
    <property type="project" value="InterPro"/>
</dbReference>
<feature type="region of interest" description="Disordered" evidence="1">
    <location>
        <begin position="222"/>
        <end position="245"/>
    </location>
</feature>
<reference evidence="2 3" key="1">
    <citation type="journal article" date="2011" name="J. Gen. Appl. Microbiol.">
        <title>Draft genome sequencing of the enigmatic basidiomycete Mixia osmundae.</title>
        <authorList>
            <person name="Nishida H."/>
            <person name="Nagatsuka Y."/>
            <person name="Sugiyama J."/>
        </authorList>
    </citation>
    <scope>NUCLEOTIDE SEQUENCE [LARGE SCALE GENOMIC DNA]</scope>
    <source>
        <strain evidence="3">CBS 9802 / IAM 14324 / JCM 22182 / KY 12970</strain>
    </source>
</reference>
<dbReference type="GO" id="GO:0000171">
    <property type="term" value="F:ribonuclease MRP activity"/>
    <property type="evidence" value="ECO:0007669"/>
    <property type="project" value="TreeGrafter"/>
</dbReference>
<accession>G7E243</accession>
<dbReference type="GO" id="GO:0006364">
    <property type="term" value="P:rRNA processing"/>
    <property type="evidence" value="ECO:0007669"/>
    <property type="project" value="InterPro"/>
</dbReference>
<sequence>MPASATRRETTKLVLDDPLRPQWPTLSVAVKNQALQALLSLLTGIAAPRQELHRHRRSRKRERVGIDVELHGPKLLNELIVGLNACSAHLERSIARLRRPKALPSPYNDPQDLNLLLVCQDDLNPASLAAHLPGLIAVYNGLLECKHDGGMLLVPLPAGAESKLSCALGLRRVAAIAIKASCSEARDLMALLRTHVEPVRCTWLDPPAHQNRMQPLRLVKQVTAHPSSGKASRAQRIAIKRARRH</sequence>
<comment type="caution">
    <text evidence="2">The sequence shown here is derived from an EMBL/GenBank/DDBJ whole genome shotgun (WGS) entry which is preliminary data.</text>
</comment>
<dbReference type="InParanoid" id="G7E243"/>
<dbReference type="InterPro" id="IPR013241">
    <property type="entry name" value="RNase_P_Pop3"/>
</dbReference>
<evidence type="ECO:0000256" key="1">
    <source>
        <dbReference type="SAM" id="MobiDB-lite"/>
    </source>
</evidence>
<dbReference type="EMBL" id="BABT02000110">
    <property type="protein sequence ID" value="GAA96903.1"/>
    <property type="molecule type" value="Genomic_DNA"/>
</dbReference>
<dbReference type="AlphaFoldDB" id="G7E243"/>
<dbReference type="GO" id="GO:0005655">
    <property type="term" value="C:nucleolar ribonuclease P complex"/>
    <property type="evidence" value="ECO:0007669"/>
    <property type="project" value="TreeGrafter"/>
</dbReference>
<proteinExistence type="predicted"/>
<dbReference type="PANTHER" id="PTHR28272">
    <property type="entry name" value="RIBONUCLEASES P/MRP PROTEIN SUBUNIT POP3"/>
    <property type="match status" value="1"/>
</dbReference>
<dbReference type="GO" id="GO:0005829">
    <property type="term" value="C:cytosol"/>
    <property type="evidence" value="ECO:0007669"/>
    <property type="project" value="TreeGrafter"/>
</dbReference>
<organism evidence="2 3">
    <name type="scientific">Mixia osmundae (strain CBS 9802 / IAM 14324 / JCM 22182 / KY 12970)</name>
    <dbReference type="NCBI Taxonomy" id="764103"/>
    <lineage>
        <taxon>Eukaryota</taxon>
        <taxon>Fungi</taxon>
        <taxon>Dikarya</taxon>
        <taxon>Basidiomycota</taxon>
        <taxon>Pucciniomycotina</taxon>
        <taxon>Mixiomycetes</taxon>
        <taxon>Mixiales</taxon>
        <taxon>Mixiaceae</taxon>
        <taxon>Mixia</taxon>
    </lineage>
</organism>
<evidence type="ECO:0000313" key="2">
    <source>
        <dbReference type="EMBL" id="GAA96903.1"/>
    </source>
</evidence>
<dbReference type="eggNOG" id="ENOG502RB5A">
    <property type="taxonomic scope" value="Eukaryota"/>
</dbReference>
<dbReference type="FunCoup" id="G7E243">
    <property type="interactions" value="53"/>
</dbReference>